<evidence type="ECO:0000313" key="3">
    <source>
        <dbReference type="EMBL" id="CAB4178831.1"/>
    </source>
</evidence>
<proteinExistence type="predicted"/>
<feature type="region of interest" description="Disordered" evidence="1">
    <location>
        <begin position="64"/>
        <end position="95"/>
    </location>
</feature>
<name>A0A6J5PQM1_9CAUD</name>
<accession>A0A6J5PQM1</accession>
<dbReference type="EMBL" id="LR796893">
    <property type="protein sequence ID" value="CAB4173297.1"/>
    <property type="molecule type" value="Genomic_DNA"/>
</dbReference>
<protein>
    <recommendedName>
        <fullName evidence="4">Scaffolding protein</fullName>
    </recommendedName>
</protein>
<organism evidence="2">
    <name type="scientific">uncultured Caudovirales phage</name>
    <dbReference type="NCBI Taxonomy" id="2100421"/>
    <lineage>
        <taxon>Viruses</taxon>
        <taxon>Duplodnaviria</taxon>
        <taxon>Heunggongvirae</taxon>
        <taxon>Uroviricota</taxon>
        <taxon>Caudoviricetes</taxon>
        <taxon>Peduoviridae</taxon>
        <taxon>Maltschvirus</taxon>
        <taxon>Maltschvirus maltsch</taxon>
    </lineage>
</organism>
<evidence type="ECO:0000313" key="2">
    <source>
        <dbReference type="EMBL" id="CAB4173297.1"/>
    </source>
</evidence>
<evidence type="ECO:0008006" key="4">
    <source>
        <dbReference type="Google" id="ProtNLM"/>
    </source>
</evidence>
<sequence>MGLKMNDEIELEETVEINEIVDEEEIEEVVVSIGEEAPTPEEHTQAPEWVRELRKTNRELQRQNRELQGKLQAAPPETKPVVIGNKPKLEDHDYDADKYEEALTSWFDRKRQADESNARQEAEVVNQQKAWQSKLDGYGKAKAELRVKDFEDAEEAFQQVSSITQQGVVLQGADNPALVIYALGKNPKKAKELCDIKDPVKFAFAVAKLEKELKVTNRKQVPAPERVVTGTGRSSGAVDSTLERLREEAARTGNMSKVVAYKRQKKA</sequence>
<dbReference type="EMBL" id="LR796976">
    <property type="protein sequence ID" value="CAB4178831.1"/>
    <property type="molecule type" value="Genomic_DNA"/>
</dbReference>
<gene>
    <name evidence="3" type="ORF">UFOVP1024_11</name>
    <name evidence="2" type="ORF">UFOVP949_42</name>
</gene>
<reference evidence="2" key="1">
    <citation type="submission" date="2020-05" db="EMBL/GenBank/DDBJ databases">
        <authorList>
            <person name="Chiriac C."/>
            <person name="Salcher M."/>
            <person name="Ghai R."/>
            <person name="Kavagutti S V."/>
        </authorList>
    </citation>
    <scope>NUCLEOTIDE SEQUENCE</scope>
</reference>
<evidence type="ECO:0000256" key="1">
    <source>
        <dbReference type="SAM" id="MobiDB-lite"/>
    </source>
</evidence>